<feature type="region of interest" description="Disordered" evidence="1">
    <location>
        <begin position="819"/>
        <end position="844"/>
    </location>
</feature>
<accession>A0A1Y1INT2</accession>
<dbReference type="InterPro" id="IPR040521">
    <property type="entry name" value="KDZ"/>
</dbReference>
<dbReference type="EMBL" id="DF237990">
    <property type="protein sequence ID" value="GAQ92530.1"/>
    <property type="molecule type" value="Genomic_DNA"/>
</dbReference>
<dbReference type="PANTHER" id="PTHR34305:SF1">
    <property type="entry name" value="SWIM-TYPE DOMAIN-CONTAINING PROTEIN"/>
    <property type="match status" value="1"/>
</dbReference>
<dbReference type="Proteomes" id="UP000054558">
    <property type="component" value="Unassembled WGS sequence"/>
</dbReference>
<feature type="region of interest" description="Disordered" evidence="1">
    <location>
        <begin position="404"/>
        <end position="430"/>
    </location>
</feature>
<feature type="compositionally biased region" description="Polar residues" evidence="1">
    <location>
        <begin position="274"/>
        <end position="285"/>
    </location>
</feature>
<dbReference type="Pfam" id="PF18758">
    <property type="entry name" value="KDZ"/>
    <property type="match status" value="1"/>
</dbReference>
<reference evidence="2 3" key="1">
    <citation type="journal article" date="2014" name="Nat. Commun.">
        <title>Klebsormidium flaccidum genome reveals primary factors for plant terrestrial adaptation.</title>
        <authorList>
            <person name="Hori K."/>
            <person name="Maruyama F."/>
            <person name="Fujisawa T."/>
            <person name="Togashi T."/>
            <person name="Yamamoto N."/>
            <person name="Seo M."/>
            <person name="Sato S."/>
            <person name="Yamada T."/>
            <person name="Mori H."/>
            <person name="Tajima N."/>
            <person name="Moriyama T."/>
            <person name="Ikeuchi M."/>
            <person name="Watanabe M."/>
            <person name="Wada H."/>
            <person name="Kobayashi K."/>
            <person name="Saito M."/>
            <person name="Masuda T."/>
            <person name="Sasaki-Sekimoto Y."/>
            <person name="Mashiguchi K."/>
            <person name="Awai K."/>
            <person name="Shimojima M."/>
            <person name="Masuda S."/>
            <person name="Iwai M."/>
            <person name="Nobusawa T."/>
            <person name="Narise T."/>
            <person name="Kondo S."/>
            <person name="Saito H."/>
            <person name="Sato R."/>
            <person name="Murakawa M."/>
            <person name="Ihara Y."/>
            <person name="Oshima-Yamada Y."/>
            <person name="Ohtaka K."/>
            <person name="Satoh M."/>
            <person name="Sonobe K."/>
            <person name="Ishii M."/>
            <person name="Ohtani R."/>
            <person name="Kanamori-Sato M."/>
            <person name="Honoki R."/>
            <person name="Miyazaki D."/>
            <person name="Mochizuki H."/>
            <person name="Umetsu J."/>
            <person name="Higashi K."/>
            <person name="Shibata D."/>
            <person name="Kamiya Y."/>
            <person name="Sato N."/>
            <person name="Nakamura Y."/>
            <person name="Tabata S."/>
            <person name="Ida S."/>
            <person name="Kurokawa K."/>
            <person name="Ohta H."/>
        </authorList>
    </citation>
    <scope>NUCLEOTIDE SEQUENCE [LARGE SCALE GENOMIC DNA]</scope>
    <source>
        <strain evidence="2 3">NIES-2285</strain>
    </source>
</reference>
<name>A0A1Y1INT2_KLENI</name>
<evidence type="ECO:0000313" key="3">
    <source>
        <dbReference type="Proteomes" id="UP000054558"/>
    </source>
</evidence>
<feature type="region of interest" description="Disordered" evidence="1">
    <location>
        <begin position="52"/>
        <end position="103"/>
    </location>
</feature>
<feature type="compositionally biased region" description="Basic and acidic residues" evidence="1">
    <location>
        <begin position="69"/>
        <end position="80"/>
    </location>
</feature>
<sequence length="1453" mass="164234">MALSTMARTRLRDMGPCHLRHWRRFPGRHLPEWSGGGWHLLGRYNRLDLGTRRHSQKQFRSRSTQGAQQERRRTAQEGRCKQGSAALQAGGRSGKRAQHYKGPEEHSTLMAEDKTGWRCPVPDDPVDSDILKDHATIIKRCHACHNECLRYSATGNVTISGTKFHGTTPGARESVVGFFVCQTCPPHPKSWRHGRPMPYRRLWCNKCLKFLIPGAFSLAFNHKPDGSWTQNPISCWHCSTSGINPEMRDCLNSCPKTLYNDIKAQKPKRKPVTAPSTRPSKQPRTSEPPILAPSLSVVDPAARLQENYQQLAATVKERGLFTSKALPEDFLFFLPDFVFKGNDFELVEPSLQKKRFPKTVVLGCAKTTNGNGVLMCTSCSEPLCVHVSVLERLVDVTKLKAPVSERRLPPKEEPPAEEPPEQKPKAKKQQLSKLGFKATEDYWAVQLDKEKRWVLCGKTEDGTWACQKCKGEGACKHACEVTGLPYLPPVVTKRYSRDPSLEWADIPPETPPPVKPKSRETTVCDACRPAHADGIPTHQFHGCSHQGRRVHVCTEACAIFPCSPIPKAQLSDEGGPVNRLMQREMQEAAAKGIFSESSPTSNVAPCGARWLRENPKTAPFYTEADTSKVALCVWRCNASCCVLRPHIDEIYFQPPSELRVSHKVLAQETNLLYKGKTFKLLAERAEEEGLLRPGREPPLARDALTRWFQGYLRTILATAPRPELPPQPGPNQWTPALRELLRESPVLLLEPADPQTLVGRTFWKLFSADQQWWRGRVTGYSLTSDKGELFPHYKVEYPGDEQREDMTWRDLCNRLNPLEEGDDQDWGPHPREWSPPGWRDGASRVETTAPSAANQDVLADHHQKPWPTCPICKEFPEALYIDCREAHMKHIYKDPHTGAYVNVLPIIYPFANRVAALDINPYRADCCCHRPKQTSDNSSIMGAPKVVAGAQLRKLLKQWSGHIPVSMKYERGKKEAVPIPVPDAQPKPLSVAEREKLSNLAPCVYKLVDYIDRNHASLCPNPAYRALFYHLGFLHSDAELLRHGAQDTVVQILMTLKLSSGAPHIEIECEWDQALHTYAPCLQAVLLSGKDGDQRRKGFRKSGDTWKSGEVWKGTGYKVKAQLLYALAPLLQHLLRLSFWETDYTANHQASALLCEALGVERGEICWGCLPGDRGLQRVGKDVYFDRVEELVDEIRELMSGPCRGTSDGILAGEAYVANQHRLSSSNVYHRVFRDVPQYAGKDRANGKCVGGERVVKCNEETGETTSNGCPELVSDEVPVKGVRRQKGDRSDTDGVMLVTCKHCFVYYYHVLLRHESLRDVFTFLVTRFQHRPPNFIIYDNACEFARYCRARWPEFFAHTMFLTDNFHGVTHKCSDEFKYHVHLLDKGREFQGLPNTSVPEQINSLMKRFDSTQAASTITNAMLVYDYFIYRHNMKLHAEWLAKRWAQGSIAV</sequence>
<proteinExistence type="predicted"/>
<dbReference type="STRING" id="105231.A0A1Y1INT2"/>
<dbReference type="OrthoDB" id="5598737at2759"/>
<evidence type="ECO:0000313" key="2">
    <source>
        <dbReference type="EMBL" id="GAQ92530.1"/>
    </source>
</evidence>
<protein>
    <submittedName>
        <fullName evidence="2">Uncharacterized protein</fullName>
    </submittedName>
</protein>
<gene>
    <name evidence="2" type="ORF">KFL_010410030</name>
</gene>
<keyword evidence="3" id="KW-1185">Reference proteome</keyword>
<feature type="compositionally biased region" description="Basic and acidic residues" evidence="1">
    <location>
        <begin position="404"/>
        <end position="424"/>
    </location>
</feature>
<feature type="region of interest" description="Disordered" evidence="1">
    <location>
        <begin position="265"/>
        <end position="292"/>
    </location>
</feature>
<organism evidence="2 3">
    <name type="scientific">Klebsormidium nitens</name>
    <name type="common">Green alga</name>
    <name type="synonym">Ulothrix nitens</name>
    <dbReference type="NCBI Taxonomy" id="105231"/>
    <lineage>
        <taxon>Eukaryota</taxon>
        <taxon>Viridiplantae</taxon>
        <taxon>Streptophyta</taxon>
        <taxon>Klebsormidiophyceae</taxon>
        <taxon>Klebsormidiales</taxon>
        <taxon>Klebsormidiaceae</taxon>
        <taxon>Klebsormidium</taxon>
    </lineage>
</organism>
<evidence type="ECO:0000256" key="1">
    <source>
        <dbReference type="SAM" id="MobiDB-lite"/>
    </source>
</evidence>
<dbReference type="PANTHER" id="PTHR34305">
    <property type="entry name" value="EXPRESSED PROTEIN"/>
    <property type="match status" value="1"/>
</dbReference>